<evidence type="ECO:0000256" key="15">
    <source>
        <dbReference type="ARBA" id="ARBA00023159"/>
    </source>
</evidence>
<sequence>MSQWNQVQRLEQRFLEQVDQFYDDTFPMEVRHLLASWIEGQDWDAASNSDSLATVLLHNLMIQIEEELNRVSQEKNLLLRHNLKRIKQHLLGKYHGNPMHMAMIVSNCLREERRILAAASMPIQGPFEKSLQTNLISERQRVLENKVAAIKNSAQVTEQDVKYLEDLQDEFDFRFKTIQSKDTTDKHNILIEQECYKLQEMLNALDQKRKEALRKMSQIIDEIDTLMGKSLTEELKNWKRRQQIACIGGPLHGSLDQIQNWFTLLAESLFQLRRQIQKLDELWTKVTYEGDPIPLQKQYLLDRVICLILSVFQSSFIVERQPCMPTHPQRPLVLKTEIQFTVKLRLLVKLPELNYQLRVKATIDKDPSFNLSNRRFVLFGTPVKVMSIEDSANGSLSVEMRHLKPKESKSNSGNKGHEGVHMVTEELHSISFETQVCLYGLAIDLETSSLPVVMISNVSQLPSAWASVIWYNLFSSEPQNHAFFANPPTASLNQLLEVLSWQFSSYVGRGLNSEQLNMLGDKLIGVPVNQGDNHISWVKFCKEHLPGKPFSFWAWIEGILELIKKYLLSIWIDGCIMGFVSKEKERALLKDKIPGTFLLRFSESHLGSITFTWVDLSDTGEVRFHSVEPYNKGRLNALPFPDILRTYKVIEAENAPENPLLYLYPDVPKDKAFGKHYNSHQNEVSQPTENVKGYVPSVFIPMSKLPTNGSSSPSPMDLPMSPSIFAALREQLTYTEIENDLNSTVRNTTWCQKVVILQHTERRLQKGKAWSLQVCSHPAWTGTALISQRNGKGLNSMQN</sequence>
<dbReference type="Gene3D" id="3.30.505.10">
    <property type="entry name" value="SH2 domain"/>
    <property type="match status" value="1"/>
</dbReference>
<keyword evidence="6" id="KW-1017">Isopeptide bond</keyword>
<feature type="coiled-coil region" evidence="21">
    <location>
        <begin position="195"/>
        <end position="222"/>
    </location>
</feature>
<dbReference type="SMART" id="SM00964">
    <property type="entry name" value="STAT_int"/>
    <property type="match status" value="1"/>
</dbReference>
<evidence type="ECO:0000259" key="22">
    <source>
        <dbReference type="PROSITE" id="PS50001"/>
    </source>
</evidence>
<dbReference type="GO" id="GO:0005737">
    <property type="term" value="C:cytoplasm"/>
    <property type="evidence" value="ECO:0007669"/>
    <property type="project" value="UniProtKB-SubCell"/>
</dbReference>
<protein>
    <recommendedName>
        <fullName evidence="20">Signal transducer and activator of transcription</fullName>
    </recommendedName>
</protein>
<dbReference type="InterPro" id="IPR013801">
    <property type="entry name" value="STAT_TF_DNA-bd"/>
</dbReference>
<keyword evidence="5 20" id="KW-0963">Cytoplasm</keyword>
<dbReference type="GO" id="GO:0000981">
    <property type="term" value="F:DNA-binding transcription factor activity, RNA polymerase II-specific"/>
    <property type="evidence" value="ECO:0007669"/>
    <property type="project" value="UniProtKB-ARBA"/>
</dbReference>
<dbReference type="FunFam" id="3.30.505.10:FF:000003">
    <property type="entry name" value="Signal transducer and activator of transcription"/>
    <property type="match status" value="1"/>
</dbReference>
<dbReference type="Gene3D" id="1.10.532.10">
    <property type="entry name" value="STAT transcription factor, N-terminal domain"/>
    <property type="match status" value="1"/>
</dbReference>
<evidence type="ECO:0000256" key="3">
    <source>
        <dbReference type="ARBA" id="ARBA00005586"/>
    </source>
</evidence>
<evidence type="ECO:0000256" key="14">
    <source>
        <dbReference type="ARBA" id="ARBA00023125"/>
    </source>
</evidence>
<keyword evidence="9" id="KW-0832">Ubl conjugation</keyword>
<dbReference type="Pfam" id="PF02865">
    <property type="entry name" value="STAT_int"/>
    <property type="match status" value="1"/>
</dbReference>
<accession>A0A803JY14</accession>
<dbReference type="InterPro" id="IPR012345">
    <property type="entry name" value="STAT_TF_DNA-bd_N"/>
</dbReference>
<gene>
    <name evidence="23" type="primary">stat4</name>
</gene>
<proteinExistence type="inferred from homology"/>
<dbReference type="FunCoup" id="A0A803JY14">
    <property type="interactions" value="1838"/>
</dbReference>
<dbReference type="InterPro" id="IPR008967">
    <property type="entry name" value="p53-like_TF_DNA-bd_sf"/>
</dbReference>
<dbReference type="Pfam" id="PF21354">
    <property type="entry name" value="STAT_linker"/>
    <property type="match status" value="1"/>
</dbReference>
<evidence type="ECO:0000256" key="17">
    <source>
        <dbReference type="ARBA" id="ARBA00023242"/>
    </source>
</evidence>
<dbReference type="Pfam" id="PF00017">
    <property type="entry name" value="SH2"/>
    <property type="match status" value="1"/>
</dbReference>
<dbReference type="FunFam" id="1.20.1050.20:FF:000001">
    <property type="entry name" value="Signal transducer and activator of transcription"/>
    <property type="match status" value="1"/>
</dbReference>
<evidence type="ECO:0000256" key="13">
    <source>
        <dbReference type="ARBA" id="ARBA00023054"/>
    </source>
</evidence>
<organism evidence="23">
    <name type="scientific">Xenopus tropicalis</name>
    <name type="common">Western clawed frog</name>
    <name type="synonym">Silurana tropicalis</name>
    <dbReference type="NCBI Taxonomy" id="8364"/>
    <lineage>
        <taxon>Eukaryota</taxon>
        <taxon>Metazoa</taxon>
        <taxon>Chordata</taxon>
        <taxon>Craniata</taxon>
        <taxon>Vertebrata</taxon>
        <taxon>Euteleostomi</taxon>
        <taxon>Amphibia</taxon>
        <taxon>Batrachia</taxon>
        <taxon>Anura</taxon>
        <taxon>Pipoidea</taxon>
        <taxon>Pipidae</taxon>
        <taxon>Xenopodinae</taxon>
        <taxon>Xenopus</taxon>
        <taxon>Silurana</taxon>
    </lineage>
</organism>
<comment type="subcellular location">
    <subcellularLocation>
        <location evidence="2 20">Cytoplasm</location>
    </subcellularLocation>
    <subcellularLocation>
        <location evidence="1 20">Nucleus</location>
    </subcellularLocation>
</comment>
<dbReference type="Xenbase" id="XB-GENE-478992">
    <property type="gene designation" value="stat4"/>
</dbReference>
<dbReference type="InterPro" id="IPR046991">
    <property type="entry name" value="STAT4_CC"/>
</dbReference>
<keyword evidence="17 20" id="KW-0539">Nucleus</keyword>
<keyword evidence="15 20" id="KW-0010">Activator</keyword>
<keyword evidence="4" id="KW-0488">Methylation</keyword>
<evidence type="ECO:0000256" key="2">
    <source>
        <dbReference type="ARBA" id="ARBA00004496"/>
    </source>
</evidence>
<dbReference type="AlphaFoldDB" id="A0A803JY14"/>
<dbReference type="InParanoid" id="A0A803JY14"/>
<dbReference type="Gene3D" id="1.20.1050.20">
    <property type="entry name" value="STAT transcription factor, all-alpha domain"/>
    <property type="match status" value="1"/>
</dbReference>
<evidence type="ECO:0000256" key="16">
    <source>
        <dbReference type="ARBA" id="ARBA00023163"/>
    </source>
</evidence>
<evidence type="ECO:0000256" key="21">
    <source>
        <dbReference type="SAM" id="Coils"/>
    </source>
</evidence>
<keyword evidence="13 21" id="KW-0175">Coiled coil</keyword>
<dbReference type="GO" id="GO:0005654">
    <property type="term" value="C:nucleoplasm"/>
    <property type="evidence" value="ECO:0007669"/>
    <property type="project" value="UniProtKB-ARBA"/>
</dbReference>
<evidence type="ECO:0000256" key="7">
    <source>
        <dbReference type="ARBA" id="ARBA00022553"/>
    </source>
</evidence>
<dbReference type="SUPFAM" id="SSF47655">
    <property type="entry name" value="STAT"/>
    <property type="match status" value="1"/>
</dbReference>
<keyword evidence="14 20" id="KW-0238">DNA-binding</keyword>
<comment type="similarity">
    <text evidence="3 20">Belongs to the transcription factor STAT family.</text>
</comment>
<evidence type="ECO:0000256" key="5">
    <source>
        <dbReference type="ARBA" id="ARBA00022490"/>
    </source>
</evidence>
<dbReference type="CDD" id="cd10375">
    <property type="entry name" value="SH2_STAT4"/>
    <property type="match status" value="1"/>
</dbReference>
<evidence type="ECO:0000256" key="6">
    <source>
        <dbReference type="ARBA" id="ARBA00022499"/>
    </source>
</evidence>
<keyword evidence="10" id="KW-0007">Acetylation</keyword>
<dbReference type="GeneTree" id="ENSGT01050000244905"/>
<dbReference type="SUPFAM" id="SSF49417">
    <property type="entry name" value="p53-like transcription factors"/>
    <property type="match status" value="1"/>
</dbReference>
<evidence type="ECO:0000256" key="1">
    <source>
        <dbReference type="ARBA" id="ARBA00004123"/>
    </source>
</evidence>
<evidence type="ECO:0000256" key="18">
    <source>
        <dbReference type="ARBA" id="ARBA00059089"/>
    </source>
</evidence>
<dbReference type="InterPro" id="IPR015988">
    <property type="entry name" value="STAT_TF_CC"/>
</dbReference>
<dbReference type="Bgee" id="ENSXETG00000004662">
    <property type="expression patterns" value="Expressed in thymus and 8 other cell types or tissues"/>
</dbReference>
<dbReference type="FunFam" id="1.10.532.10:FF:000001">
    <property type="entry name" value="Signal transducer and activator of transcription"/>
    <property type="match status" value="1"/>
</dbReference>
<evidence type="ECO:0000256" key="20">
    <source>
        <dbReference type="RuleBase" id="RU046415"/>
    </source>
</evidence>
<dbReference type="GO" id="GO:0060337">
    <property type="term" value="P:type I interferon-mediated signaling pathway"/>
    <property type="evidence" value="ECO:0007669"/>
    <property type="project" value="UniProtKB-ARBA"/>
</dbReference>
<reference evidence="23" key="2">
    <citation type="submission" date="2021-03" db="UniProtKB">
        <authorList>
            <consortium name="Ensembl"/>
        </authorList>
    </citation>
    <scope>IDENTIFICATION</scope>
</reference>
<reference evidence="23" key="1">
    <citation type="journal article" date="2010" name="Science">
        <title>The genome of the Western clawed frog Xenopus tropicalis.</title>
        <authorList>
            <person name="Hellsten U."/>
            <person name="Harland R.M."/>
            <person name="Gilchrist M.J."/>
            <person name="Hendrix D."/>
            <person name="Jurka J."/>
            <person name="Kapitonov V."/>
            <person name="Ovcharenko I."/>
            <person name="Putnam N.H."/>
            <person name="Shu S."/>
            <person name="Taher L."/>
            <person name="Blitz I.L."/>
            <person name="Blumberg B."/>
            <person name="Dichmann D.S."/>
            <person name="Dubchak I."/>
            <person name="Amaya E."/>
            <person name="Detter J.C."/>
            <person name="Fletcher R."/>
            <person name="Gerhard D.S."/>
            <person name="Goodstein D."/>
            <person name="Graves T."/>
            <person name="Grigoriev I.V."/>
            <person name="Grimwood J."/>
            <person name="Kawashima T."/>
            <person name="Lindquist E."/>
            <person name="Lucas S.M."/>
            <person name="Mead P.E."/>
            <person name="Mitros T."/>
            <person name="Ogino H."/>
            <person name="Ohta Y."/>
            <person name="Poliakov A.V."/>
            <person name="Pollet N."/>
            <person name="Robert J."/>
            <person name="Salamov A."/>
            <person name="Sater A.K."/>
            <person name="Schmutz J."/>
            <person name="Terry A."/>
            <person name="Vize P.D."/>
            <person name="Warren W.C."/>
            <person name="Wells D."/>
            <person name="Wills A."/>
            <person name="Wilson R.K."/>
            <person name="Zimmerman L.B."/>
            <person name="Zorn A.M."/>
            <person name="Grainger R."/>
            <person name="Grammer T."/>
            <person name="Khokha M.K."/>
            <person name="Richardson P.M."/>
            <person name="Rokhsar D.S."/>
        </authorList>
    </citation>
    <scope>NUCLEOTIDE SEQUENCE [LARGE SCALE GENOMIC DNA]</scope>
    <source>
        <strain evidence="23">Nigerian</strain>
    </source>
</reference>
<evidence type="ECO:0000313" key="23">
    <source>
        <dbReference type="Ensembl" id="ENSXETP00000112929"/>
    </source>
</evidence>
<dbReference type="GO" id="GO:0007259">
    <property type="term" value="P:cell surface receptor signaling pathway via JAK-STAT"/>
    <property type="evidence" value="ECO:0007669"/>
    <property type="project" value="UniProtKB-ARBA"/>
</dbReference>
<dbReference type="InterPro" id="IPR001217">
    <property type="entry name" value="STAT"/>
</dbReference>
<keyword evidence="8" id="KW-0013">ADP-ribosylation</keyword>
<dbReference type="GO" id="GO:0060333">
    <property type="term" value="P:type II interferon-mediated signaling pathway"/>
    <property type="evidence" value="ECO:0007669"/>
    <property type="project" value="UniProtKB-ARBA"/>
</dbReference>
<dbReference type="InterPro" id="IPR000980">
    <property type="entry name" value="SH2"/>
</dbReference>
<dbReference type="Pfam" id="PF01017">
    <property type="entry name" value="STAT_alpha"/>
    <property type="match status" value="1"/>
</dbReference>
<dbReference type="Ensembl" id="ENSXETT00000106936">
    <property type="protein sequence ID" value="ENSXETP00000112929"/>
    <property type="gene ID" value="ENSXETG00000004662"/>
</dbReference>
<dbReference type="InterPro" id="IPR013799">
    <property type="entry name" value="STAT_TF_prot_interaction"/>
</dbReference>
<evidence type="ECO:0000256" key="9">
    <source>
        <dbReference type="ARBA" id="ARBA00022843"/>
    </source>
</evidence>
<keyword evidence="12 20" id="KW-0805">Transcription regulation</keyword>
<name>A0A803JY14_XENTR</name>
<evidence type="ECO:0000256" key="19">
    <source>
        <dbReference type="PROSITE-ProRule" id="PRU00191"/>
    </source>
</evidence>
<dbReference type="GO" id="GO:0003677">
    <property type="term" value="F:DNA binding"/>
    <property type="evidence" value="ECO:0007669"/>
    <property type="project" value="UniProtKB-KW"/>
</dbReference>
<dbReference type="GO" id="GO:0051607">
    <property type="term" value="P:defense response to virus"/>
    <property type="evidence" value="ECO:0007669"/>
    <property type="project" value="UniProtKB-ARBA"/>
</dbReference>
<dbReference type="InterPro" id="IPR048988">
    <property type="entry name" value="STAT_linker"/>
</dbReference>
<dbReference type="FunFam" id="1.10.238.10:FF:000012">
    <property type="entry name" value="Signal transducer and activator of transcription"/>
    <property type="match status" value="1"/>
</dbReference>
<dbReference type="Gene3D" id="2.60.40.630">
    <property type="entry name" value="STAT transcription factor, DNA-binding domain"/>
    <property type="match status" value="1"/>
</dbReference>
<dbReference type="Pfam" id="PF02864">
    <property type="entry name" value="STAT_bind"/>
    <property type="match status" value="1"/>
</dbReference>
<keyword evidence="16 20" id="KW-0804">Transcription</keyword>
<dbReference type="SUPFAM" id="SSF48092">
    <property type="entry name" value="Transcription factor STAT-4 N-domain"/>
    <property type="match status" value="1"/>
</dbReference>
<dbReference type="PROSITE" id="PS50001">
    <property type="entry name" value="SH2"/>
    <property type="match status" value="1"/>
</dbReference>
<comment type="function">
    <text evidence="18">Transcription factor that binds to target promoter sequences and activates transcription upon il6st/gp130 stimulation. Mediates ventralization of embryos, at least in part via inhibition of smad2 signaling. Required for hairy2 to induce dll1/delta1 and promote neural crest cell proliferation and differentiation. Involved in TGFbeta-mediated mesoderm induction in early embryos, acting downstream of map3k7/tak1 and nlk.2.</text>
</comment>
<feature type="domain" description="SH2" evidence="22">
    <location>
        <begin position="571"/>
        <end position="702"/>
    </location>
</feature>
<dbReference type="InterPro" id="IPR036535">
    <property type="entry name" value="STAT_N_sf"/>
</dbReference>
<dbReference type="SUPFAM" id="SSF55550">
    <property type="entry name" value="SH2 domain"/>
    <property type="match status" value="1"/>
</dbReference>
<keyword evidence="11 19" id="KW-0727">SH2 domain</keyword>
<dbReference type="GO" id="GO:0042981">
    <property type="term" value="P:regulation of apoptotic process"/>
    <property type="evidence" value="ECO:0007669"/>
    <property type="project" value="UniProtKB-ARBA"/>
</dbReference>
<evidence type="ECO:0000256" key="4">
    <source>
        <dbReference type="ARBA" id="ARBA00022481"/>
    </source>
</evidence>
<dbReference type="Gene3D" id="1.10.238.10">
    <property type="entry name" value="EF-hand"/>
    <property type="match status" value="1"/>
</dbReference>
<dbReference type="InterPro" id="IPR036860">
    <property type="entry name" value="SH2_dom_sf"/>
</dbReference>
<evidence type="ECO:0000256" key="10">
    <source>
        <dbReference type="ARBA" id="ARBA00022990"/>
    </source>
</evidence>
<dbReference type="PANTHER" id="PTHR11801">
    <property type="entry name" value="SIGNAL TRANSDUCER AND ACTIVATOR OF TRANSCRIPTION"/>
    <property type="match status" value="1"/>
</dbReference>
<keyword evidence="7 20" id="KW-0597">Phosphoprotein</keyword>
<dbReference type="CDD" id="cd16854">
    <property type="entry name" value="STAT4_CCD"/>
    <property type="match status" value="1"/>
</dbReference>
<dbReference type="FunFam" id="2.60.40.630:FF:000001">
    <property type="entry name" value="Signal transducer and activator of transcription"/>
    <property type="match status" value="1"/>
</dbReference>
<dbReference type="GO" id="GO:0051093">
    <property type="term" value="P:negative regulation of developmental process"/>
    <property type="evidence" value="ECO:0007669"/>
    <property type="project" value="UniProtKB-ARBA"/>
</dbReference>
<dbReference type="InterPro" id="IPR013800">
    <property type="entry name" value="STAT_TF_alpha"/>
</dbReference>
<evidence type="ECO:0000256" key="8">
    <source>
        <dbReference type="ARBA" id="ARBA00022765"/>
    </source>
</evidence>
<evidence type="ECO:0000256" key="12">
    <source>
        <dbReference type="ARBA" id="ARBA00023015"/>
    </source>
</evidence>
<evidence type="ECO:0000256" key="11">
    <source>
        <dbReference type="ARBA" id="ARBA00022999"/>
    </source>
</evidence>
<dbReference type="InterPro" id="IPR035856">
    <property type="entry name" value="STAT4_SH2"/>
</dbReference>